<gene>
    <name evidence="2" type="ORF">EXIGLDRAFT_737130</name>
</gene>
<name>A0A166N153_EXIGL</name>
<feature type="compositionally biased region" description="Low complexity" evidence="1">
    <location>
        <begin position="333"/>
        <end position="342"/>
    </location>
</feature>
<accession>A0A166N153</accession>
<proteinExistence type="predicted"/>
<evidence type="ECO:0000313" key="2">
    <source>
        <dbReference type="EMBL" id="KZV78638.1"/>
    </source>
</evidence>
<dbReference type="AlphaFoldDB" id="A0A166N153"/>
<organism evidence="2 3">
    <name type="scientific">Exidia glandulosa HHB12029</name>
    <dbReference type="NCBI Taxonomy" id="1314781"/>
    <lineage>
        <taxon>Eukaryota</taxon>
        <taxon>Fungi</taxon>
        <taxon>Dikarya</taxon>
        <taxon>Basidiomycota</taxon>
        <taxon>Agaricomycotina</taxon>
        <taxon>Agaricomycetes</taxon>
        <taxon>Auriculariales</taxon>
        <taxon>Exidiaceae</taxon>
        <taxon>Exidia</taxon>
    </lineage>
</organism>
<evidence type="ECO:0000256" key="1">
    <source>
        <dbReference type="SAM" id="MobiDB-lite"/>
    </source>
</evidence>
<dbReference type="InParanoid" id="A0A166N153"/>
<dbReference type="Proteomes" id="UP000077266">
    <property type="component" value="Unassembled WGS sequence"/>
</dbReference>
<keyword evidence="3" id="KW-1185">Reference proteome</keyword>
<feature type="region of interest" description="Disordered" evidence="1">
    <location>
        <begin position="305"/>
        <end position="352"/>
    </location>
</feature>
<evidence type="ECO:0000313" key="3">
    <source>
        <dbReference type="Proteomes" id="UP000077266"/>
    </source>
</evidence>
<protein>
    <submittedName>
        <fullName evidence="2">Uncharacterized protein</fullName>
    </submittedName>
</protein>
<reference evidence="2 3" key="1">
    <citation type="journal article" date="2016" name="Mol. Biol. Evol.">
        <title>Comparative Genomics of Early-Diverging Mushroom-Forming Fungi Provides Insights into the Origins of Lignocellulose Decay Capabilities.</title>
        <authorList>
            <person name="Nagy L.G."/>
            <person name="Riley R."/>
            <person name="Tritt A."/>
            <person name="Adam C."/>
            <person name="Daum C."/>
            <person name="Floudas D."/>
            <person name="Sun H."/>
            <person name="Yadav J.S."/>
            <person name="Pangilinan J."/>
            <person name="Larsson K.H."/>
            <person name="Matsuura K."/>
            <person name="Barry K."/>
            <person name="Labutti K."/>
            <person name="Kuo R."/>
            <person name="Ohm R.A."/>
            <person name="Bhattacharya S.S."/>
            <person name="Shirouzu T."/>
            <person name="Yoshinaga Y."/>
            <person name="Martin F.M."/>
            <person name="Grigoriev I.V."/>
            <person name="Hibbett D.S."/>
        </authorList>
    </citation>
    <scope>NUCLEOTIDE SEQUENCE [LARGE SCALE GENOMIC DNA]</scope>
    <source>
        <strain evidence="2 3">HHB12029</strain>
    </source>
</reference>
<feature type="compositionally biased region" description="Polar residues" evidence="1">
    <location>
        <begin position="311"/>
        <end position="322"/>
    </location>
</feature>
<sequence>MQRVNLTSKFPSVSFARGEDSVHNANSQNALHPPTTNPKADALYEELRNMFTLDDALEDEYGIHKNAYLLCRTYARYKRVMEYSIEAHLRSPIDDIVQHVFEEEGRLHYEEEVAMVLPRRSEGMRRFLGLSSQSTAYIDTAVSGLANYSTDHLTNGLEWEVFDHPELHAIHIRTKACDDANNDDDPHLIALLDLSWEYNMIEGPTVRNQTVLNTAIILLHRQYVDMKSRPLWGFAVCYRTVKFYTTEWEGAAPIIHEWTDELTINTFKDWIRLYIMLVHIRQRIQGYPPPNINIDAALRRPAWRYPKPTTKRSPSTDLSSGSPHKRPMHSLPSGSASVSAVAGGDGGMADETAQLHAPNPVRLDDQIHMRSFRLYVETPEKEHVVESGIDIVSA</sequence>
<feature type="region of interest" description="Disordered" evidence="1">
    <location>
        <begin position="17"/>
        <end position="37"/>
    </location>
</feature>
<dbReference type="EMBL" id="KV426811">
    <property type="protein sequence ID" value="KZV78638.1"/>
    <property type="molecule type" value="Genomic_DNA"/>
</dbReference>